<dbReference type="EMBL" id="GGEC01082638">
    <property type="protein sequence ID" value="MBX63122.1"/>
    <property type="molecule type" value="Transcribed_RNA"/>
</dbReference>
<proteinExistence type="predicted"/>
<name>A0A2P2Q815_RHIMU</name>
<accession>A0A2P2Q815</accession>
<organism evidence="1">
    <name type="scientific">Rhizophora mucronata</name>
    <name type="common">Asiatic mangrove</name>
    <dbReference type="NCBI Taxonomy" id="61149"/>
    <lineage>
        <taxon>Eukaryota</taxon>
        <taxon>Viridiplantae</taxon>
        <taxon>Streptophyta</taxon>
        <taxon>Embryophyta</taxon>
        <taxon>Tracheophyta</taxon>
        <taxon>Spermatophyta</taxon>
        <taxon>Magnoliopsida</taxon>
        <taxon>eudicotyledons</taxon>
        <taxon>Gunneridae</taxon>
        <taxon>Pentapetalae</taxon>
        <taxon>rosids</taxon>
        <taxon>fabids</taxon>
        <taxon>Malpighiales</taxon>
        <taxon>Rhizophoraceae</taxon>
        <taxon>Rhizophora</taxon>
    </lineage>
</organism>
<evidence type="ECO:0000313" key="1">
    <source>
        <dbReference type="EMBL" id="MBX63122.1"/>
    </source>
</evidence>
<dbReference type="AlphaFoldDB" id="A0A2P2Q815"/>
<protein>
    <submittedName>
        <fullName evidence="1">Uncharacterized protein</fullName>
    </submittedName>
</protein>
<reference evidence="1" key="1">
    <citation type="submission" date="2018-02" db="EMBL/GenBank/DDBJ databases">
        <title>Rhizophora mucronata_Transcriptome.</title>
        <authorList>
            <person name="Meera S.P."/>
            <person name="Sreeshan A."/>
            <person name="Augustine A."/>
        </authorList>
    </citation>
    <scope>NUCLEOTIDE SEQUENCE</scope>
    <source>
        <tissue evidence="1">Leaf</tissue>
    </source>
</reference>
<sequence length="34" mass="3785">MPLKLLCAEKVSLPKEPSIESELERGPDAEKFIS</sequence>